<dbReference type="PROSITE" id="PS00758">
    <property type="entry name" value="ARGE_DAPE_CPG2_1"/>
    <property type="match status" value="1"/>
</dbReference>
<dbReference type="PANTHER" id="PTHR43808">
    <property type="entry name" value="ACETYLORNITHINE DEACETYLASE"/>
    <property type="match status" value="1"/>
</dbReference>
<dbReference type="InterPro" id="IPR050072">
    <property type="entry name" value="Peptidase_M20A"/>
</dbReference>
<evidence type="ECO:0000313" key="6">
    <source>
        <dbReference type="EMBL" id="CAB4934653.1"/>
    </source>
</evidence>
<dbReference type="PANTHER" id="PTHR43808:SF9">
    <property type="entry name" value="BLL0789 PROTEIN"/>
    <property type="match status" value="1"/>
</dbReference>
<dbReference type="Pfam" id="PF07687">
    <property type="entry name" value="M20_dimer"/>
    <property type="match status" value="1"/>
</dbReference>
<gene>
    <name evidence="6" type="ORF">UFOPK3674_01396</name>
</gene>
<dbReference type="SUPFAM" id="SSF55031">
    <property type="entry name" value="Bacterial exopeptidase dimerisation domain"/>
    <property type="match status" value="1"/>
</dbReference>
<feature type="domain" description="Peptidase M20 dimerisation" evidence="5">
    <location>
        <begin position="183"/>
        <end position="274"/>
    </location>
</feature>
<keyword evidence="4" id="KW-0862">Zinc</keyword>
<dbReference type="Gene3D" id="3.30.70.360">
    <property type="match status" value="1"/>
</dbReference>
<dbReference type="InterPro" id="IPR036264">
    <property type="entry name" value="Bact_exopeptidase_dim_dom"/>
</dbReference>
<evidence type="ECO:0000256" key="2">
    <source>
        <dbReference type="ARBA" id="ARBA00022723"/>
    </source>
</evidence>
<sequence>MPTPWIIEHAAPLAVQAERDLEALAAVSSPSGDAAAAEEAVAVATALAPTTATVQRVPCSSAEHAPDLVLRVTGPGTRRLLLVGHLDTVVPHEAFIAPRRSGNHLLGSGTYDMKSGVALALGLLRALADRSELAEAALLLVNDEEWRLGPFGHVERFAGFDACLCFEAGELDPQGREAVVVRRKAAASVVVHAHGRAAHSGAAPDDGINALLALAQVAQEVAASHDPHGPDRVTAVPTILHSGEALNIVPAAGELTCDLRGDRLEPLRDVVSRIPGEACGARIEARLQREWPGMDARIATEAVLASAADAAGFPIVGASRGGASDASHFAATIPITIDGLGGRGGHAHHPSEFIALDSLAPRAHVALAIADAILRDAG</sequence>
<reference evidence="6" key="1">
    <citation type="submission" date="2020-05" db="EMBL/GenBank/DDBJ databases">
        <authorList>
            <person name="Chiriac C."/>
            <person name="Salcher M."/>
            <person name="Ghai R."/>
            <person name="Kavagutti S V."/>
        </authorList>
    </citation>
    <scope>NUCLEOTIDE SEQUENCE</scope>
</reference>
<name>A0A6J7IU66_9ZZZZ</name>
<dbReference type="GO" id="GO:0046872">
    <property type="term" value="F:metal ion binding"/>
    <property type="evidence" value="ECO:0007669"/>
    <property type="project" value="UniProtKB-KW"/>
</dbReference>
<proteinExistence type="predicted"/>
<evidence type="ECO:0000256" key="1">
    <source>
        <dbReference type="ARBA" id="ARBA00001947"/>
    </source>
</evidence>
<dbReference type="GO" id="GO:0016787">
    <property type="term" value="F:hydrolase activity"/>
    <property type="evidence" value="ECO:0007669"/>
    <property type="project" value="UniProtKB-KW"/>
</dbReference>
<organism evidence="6">
    <name type="scientific">freshwater metagenome</name>
    <dbReference type="NCBI Taxonomy" id="449393"/>
    <lineage>
        <taxon>unclassified sequences</taxon>
        <taxon>metagenomes</taxon>
        <taxon>ecological metagenomes</taxon>
    </lineage>
</organism>
<dbReference type="EMBL" id="CAFBMX010000006">
    <property type="protein sequence ID" value="CAB4934653.1"/>
    <property type="molecule type" value="Genomic_DNA"/>
</dbReference>
<evidence type="ECO:0000259" key="5">
    <source>
        <dbReference type="Pfam" id="PF07687"/>
    </source>
</evidence>
<keyword evidence="3" id="KW-0378">Hydrolase</keyword>
<dbReference type="SUPFAM" id="SSF53187">
    <property type="entry name" value="Zn-dependent exopeptidases"/>
    <property type="match status" value="1"/>
</dbReference>
<dbReference type="Pfam" id="PF01546">
    <property type="entry name" value="Peptidase_M20"/>
    <property type="match status" value="1"/>
</dbReference>
<comment type="cofactor">
    <cofactor evidence="1">
        <name>Zn(2+)</name>
        <dbReference type="ChEBI" id="CHEBI:29105"/>
    </cofactor>
</comment>
<dbReference type="AlphaFoldDB" id="A0A6J7IU66"/>
<evidence type="ECO:0000256" key="3">
    <source>
        <dbReference type="ARBA" id="ARBA00022801"/>
    </source>
</evidence>
<dbReference type="Gene3D" id="3.40.630.10">
    <property type="entry name" value="Zn peptidases"/>
    <property type="match status" value="1"/>
</dbReference>
<accession>A0A6J7IU66</accession>
<dbReference type="InterPro" id="IPR001261">
    <property type="entry name" value="ArgE/DapE_CS"/>
</dbReference>
<dbReference type="InterPro" id="IPR002933">
    <property type="entry name" value="Peptidase_M20"/>
</dbReference>
<protein>
    <submittedName>
        <fullName evidence="6">Unannotated protein</fullName>
    </submittedName>
</protein>
<keyword evidence="2" id="KW-0479">Metal-binding</keyword>
<evidence type="ECO:0000256" key="4">
    <source>
        <dbReference type="ARBA" id="ARBA00022833"/>
    </source>
</evidence>
<dbReference type="InterPro" id="IPR011650">
    <property type="entry name" value="Peptidase_M20_dimer"/>
</dbReference>